<comment type="caution">
    <text evidence="1">The sequence shown here is derived from an EMBL/GenBank/DDBJ whole genome shotgun (WGS) entry which is preliminary data.</text>
</comment>
<proteinExistence type="predicted"/>
<evidence type="ECO:0000313" key="1">
    <source>
        <dbReference type="EMBL" id="KAJ9072252.1"/>
    </source>
</evidence>
<reference evidence="1" key="1">
    <citation type="submission" date="2022-04" db="EMBL/GenBank/DDBJ databases">
        <title>Genome of the entomopathogenic fungus Entomophthora muscae.</title>
        <authorList>
            <person name="Elya C."/>
            <person name="Lovett B.R."/>
            <person name="Lee E."/>
            <person name="Macias A.M."/>
            <person name="Hajek A.E."/>
            <person name="De Bivort B.L."/>
            <person name="Kasson M.T."/>
            <person name="De Fine Licht H.H."/>
            <person name="Stajich J.E."/>
        </authorList>
    </citation>
    <scope>NUCLEOTIDE SEQUENCE</scope>
    <source>
        <strain evidence="1">Berkeley</strain>
    </source>
</reference>
<dbReference type="EMBL" id="QTSX02003036">
    <property type="protein sequence ID" value="KAJ9072252.1"/>
    <property type="molecule type" value="Genomic_DNA"/>
</dbReference>
<evidence type="ECO:0000313" key="2">
    <source>
        <dbReference type="Proteomes" id="UP001165960"/>
    </source>
</evidence>
<keyword evidence="2" id="KW-1185">Reference proteome</keyword>
<name>A0ACC2TCJ2_9FUNG</name>
<organism evidence="1 2">
    <name type="scientific">Entomophthora muscae</name>
    <dbReference type="NCBI Taxonomy" id="34485"/>
    <lineage>
        <taxon>Eukaryota</taxon>
        <taxon>Fungi</taxon>
        <taxon>Fungi incertae sedis</taxon>
        <taxon>Zoopagomycota</taxon>
        <taxon>Entomophthoromycotina</taxon>
        <taxon>Entomophthoromycetes</taxon>
        <taxon>Entomophthorales</taxon>
        <taxon>Entomophthoraceae</taxon>
        <taxon>Entomophthora</taxon>
    </lineage>
</organism>
<accession>A0ACC2TCJ2</accession>
<sequence>MLVYLWIRGFRVCADSGKKHAYWIKVGNASKDPVIFCSGIGIGMNGYLKLINNLLFQYPNRTIILFETPCINLQPASSVLSKKDSLREVDDMFLALRLDKCTWFGHSYGTVIAGWVVKHRPDYISRLVLVDPVCFRVWDISVYKTVFYSTPDSLESSMFQLIFASDPLLACGILRCVNWFDTILFPEQITMPTQIFIGLKDFLLDPTGLQSYLQHRVTKDNLSHVEITTMDTFRGFFQLIPEFRERIFSVL</sequence>
<protein>
    <submittedName>
        <fullName evidence="1">Uncharacterized protein</fullName>
    </submittedName>
</protein>
<dbReference type="Proteomes" id="UP001165960">
    <property type="component" value="Unassembled WGS sequence"/>
</dbReference>
<gene>
    <name evidence="1" type="ORF">DSO57_1029560</name>
</gene>